<accession>A0A918VQY3</accession>
<reference evidence="1" key="1">
    <citation type="journal article" date="2014" name="Int. J. Syst. Evol. Microbiol.">
        <title>Complete genome sequence of Corynebacterium casei LMG S-19264T (=DSM 44701T), isolated from a smear-ripened cheese.</title>
        <authorList>
            <consortium name="US DOE Joint Genome Institute (JGI-PGF)"/>
            <person name="Walter F."/>
            <person name="Albersmeier A."/>
            <person name="Kalinowski J."/>
            <person name="Ruckert C."/>
        </authorList>
    </citation>
    <scope>NUCLEOTIDE SEQUENCE</scope>
    <source>
        <strain evidence="1">JCM 5016</strain>
    </source>
</reference>
<reference evidence="1" key="2">
    <citation type="submission" date="2020-09" db="EMBL/GenBank/DDBJ databases">
        <authorList>
            <person name="Sun Q."/>
            <person name="Ohkuma M."/>
        </authorList>
    </citation>
    <scope>NUCLEOTIDE SEQUENCE</scope>
    <source>
        <strain evidence="1">JCM 5016</strain>
    </source>
</reference>
<dbReference type="Proteomes" id="UP000623010">
    <property type="component" value="Unassembled WGS sequence"/>
</dbReference>
<gene>
    <name evidence="1" type="ORF">GCM10010389_64800</name>
</gene>
<evidence type="ECO:0000313" key="1">
    <source>
        <dbReference type="EMBL" id="GHA17613.1"/>
    </source>
</evidence>
<dbReference type="InterPro" id="IPR027417">
    <property type="entry name" value="P-loop_NTPase"/>
</dbReference>
<dbReference type="SUPFAM" id="SSF52540">
    <property type="entry name" value="P-loop containing nucleoside triphosphate hydrolases"/>
    <property type="match status" value="1"/>
</dbReference>
<sequence length="137" mass="13927">MVGLPGPGGAGETTAIRRITTPLPVPPGTARAFGHVADRDRTTARRPLGHVPRQLSADAAPTGRENVTLVARVCDVPRRERAARVARAAAAVAIVISALLGVSPTWNPLPLLGVAAAVVLGPAPPPPAHCWAGSPAD</sequence>
<dbReference type="AlphaFoldDB" id="A0A918VQY3"/>
<keyword evidence="2" id="KW-1185">Reference proteome</keyword>
<comment type="caution">
    <text evidence="1">The sequence shown here is derived from an EMBL/GenBank/DDBJ whole genome shotgun (WGS) entry which is preliminary data.</text>
</comment>
<dbReference type="Gene3D" id="3.40.50.300">
    <property type="entry name" value="P-loop containing nucleotide triphosphate hydrolases"/>
    <property type="match status" value="1"/>
</dbReference>
<dbReference type="RefSeq" id="WP_190061093.1">
    <property type="nucleotide sequence ID" value="NZ_BMWH01000049.1"/>
</dbReference>
<protein>
    <submittedName>
        <fullName evidence="1">Uncharacterized protein</fullName>
    </submittedName>
</protein>
<evidence type="ECO:0000313" key="2">
    <source>
        <dbReference type="Proteomes" id="UP000623010"/>
    </source>
</evidence>
<organism evidence="1 2">
    <name type="scientific">Streptomyces echinoruber</name>
    <dbReference type="NCBI Taxonomy" id="68898"/>
    <lineage>
        <taxon>Bacteria</taxon>
        <taxon>Bacillati</taxon>
        <taxon>Actinomycetota</taxon>
        <taxon>Actinomycetes</taxon>
        <taxon>Kitasatosporales</taxon>
        <taxon>Streptomycetaceae</taxon>
        <taxon>Streptomyces</taxon>
    </lineage>
</organism>
<proteinExistence type="predicted"/>
<name>A0A918VQY3_9ACTN</name>
<dbReference type="EMBL" id="BMWH01000049">
    <property type="protein sequence ID" value="GHA17613.1"/>
    <property type="molecule type" value="Genomic_DNA"/>
</dbReference>